<organism evidence="5">
    <name type="scientific">Darwinula stevensoni</name>
    <dbReference type="NCBI Taxonomy" id="69355"/>
    <lineage>
        <taxon>Eukaryota</taxon>
        <taxon>Metazoa</taxon>
        <taxon>Ecdysozoa</taxon>
        <taxon>Arthropoda</taxon>
        <taxon>Crustacea</taxon>
        <taxon>Oligostraca</taxon>
        <taxon>Ostracoda</taxon>
        <taxon>Podocopa</taxon>
        <taxon>Podocopida</taxon>
        <taxon>Darwinulocopina</taxon>
        <taxon>Darwinuloidea</taxon>
        <taxon>Darwinulidae</taxon>
        <taxon>Darwinula</taxon>
    </lineage>
</organism>
<evidence type="ECO:0000313" key="5">
    <source>
        <dbReference type="EMBL" id="CAD7241925.1"/>
    </source>
</evidence>
<dbReference type="PROSITE" id="PS50919">
    <property type="entry name" value="MIR"/>
    <property type="match status" value="1"/>
</dbReference>
<dbReference type="EMBL" id="LR899712">
    <property type="protein sequence ID" value="CAD7241925.1"/>
    <property type="molecule type" value="Genomic_DNA"/>
</dbReference>
<keyword evidence="6" id="KW-1185">Reference proteome</keyword>
<accession>A0A7R8X6J1</accession>
<dbReference type="SUPFAM" id="SSF82109">
    <property type="entry name" value="MIR domain"/>
    <property type="match status" value="1"/>
</dbReference>
<reference evidence="5" key="1">
    <citation type="submission" date="2020-11" db="EMBL/GenBank/DDBJ databases">
        <authorList>
            <person name="Tran Van P."/>
        </authorList>
    </citation>
    <scope>NUCLEOTIDE SEQUENCE</scope>
</reference>
<dbReference type="PANTHER" id="PTHR46809">
    <property type="entry name" value="STROMAL CELL-DERIVED FACTOR 2-LIKE PROTEIN"/>
    <property type="match status" value="1"/>
</dbReference>
<dbReference type="Gene3D" id="2.80.10.50">
    <property type="match status" value="1"/>
</dbReference>
<feature type="signal peptide" evidence="3">
    <location>
        <begin position="1"/>
        <end position="25"/>
    </location>
</feature>
<dbReference type="Proteomes" id="UP000677054">
    <property type="component" value="Unassembled WGS sequence"/>
</dbReference>
<dbReference type="InterPro" id="IPR036300">
    <property type="entry name" value="MIR_dom_sf"/>
</dbReference>
<dbReference type="OrthoDB" id="5588846at2759"/>
<feature type="domain" description="MIR" evidence="4">
    <location>
        <begin position="28"/>
        <end position="82"/>
    </location>
</feature>
<gene>
    <name evidence="5" type="ORF">DSTB1V02_LOCUS1901</name>
</gene>
<dbReference type="PANTHER" id="PTHR46809:SF2">
    <property type="entry name" value="GH21273P"/>
    <property type="match status" value="1"/>
</dbReference>
<evidence type="ECO:0000256" key="1">
    <source>
        <dbReference type="ARBA" id="ARBA00022729"/>
    </source>
</evidence>
<evidence type="ECO:0000256" key="2">
    <source>
        <dbReference type="ARBA" id="ARBA00022737"/>
    </source>
</evidence>
<dbReference type="AlphaFoldDB" id="A0A7R8X6J1"/>
<protein>
    <recommendedName>
        <fullName evidence="4">MIR domain-containing protein</fullName>
    </recommendedName>
</protein>
<dbReference type="InterPro" id="IPR016093">
    <property type="entry name" value="MIR_motif"/>
</dbReference>
<name>A0A7R8X6J1_9CRUS</name>
<evidence type="ECO:0000313" key="6">
    <source>
        <dbReference type="Proteomes" id="UP000677054"/>
    </source>
</evidence>
<dbReference type="EMBL" id="CAJPEV010000195">
    <property type="protein sequence ID" value="CAG0882161.1"/>
    <property type="molecule type" value="Genomic_DNA"/>
</dbReference>
<feature type="chain" id="PRO_5036209049" description="MIR domain-containing protein" evidence="3">
    <location>
        <begin position="26"/>
        <end position="128"/>
    </location>
</feature>
<evidence type="ECO:0000256" key="3">
    <source>
        <dbReference type="SAM" id="SignalP"/>
    </source>
</evidence>
<proteinExistence type="predicted"/>
<keyword evidence="2" id="KW-0677">Repeat</keyword>
<sequence length="128" mass="14405">MDYGTPAIVFSLMIVSLELVKHCQGLNTQVVSCGSVMKLVNVAYKMRLHSHDVKYGSGSGQQSVTATEVKEDVNSHWVVMGTKTKPCQRGSVIICQNFEFLHVAFLLYFNKENREIPRLKRFGYQSCA</sequence>
<dbReference type="SMART" id="SM00472">
    <property type="entry name" value="MIR"/>
    <property type="match status" value="1"/>
</dbReference>
<keyword evidence="1 3" id="KW-0732">Signal</keyword>
<evidence type="ECO:0000259" key="4">
    <source>
        <dbReference type="PROSITE" id="PS50919"/>
    </source>
</evidence>